<name>A0A382XM15_9ZZZZ</name>
<feature type="non-terminal residue" evidence="7">
    <location>
        <position position="1"/>
    </location>
</feature>
<evidence type="ECO:0000256" key="5">
    <source>
        <dbReference type="ARBA" id="ARBA00032523"/>
    </source>
</evidence>
<dbReference type="EC" id="4.2.3.153" evidence="2"/>
<dbReference type="AlphaFoldDB" id="A0A382XM15"/>
<comment type="function">
    <text evidence="1">Catalyzes the formation of 4-(hydroxymethyl)-2-furancarboxaldehyde phosphate (4-HFC-P) from two molecules of glyceraldehyde-3-P (GA-3-P).</text>
</comment>
<proteinExistence type="predicted"/>
<evidence type="ECO:0000313" key="7">
    <source>
        <dbReference type="EMBL" id="SVD71501.1"/>
    </source>
</evidence>
<dbReference type="Pfam" id="PF04476">
    <property type="entry name" value="4HFCP_synth"/>
    <property type="match status" value="1"/>
</dbReference>
<keyword evidence="3" id="KW-0456">Lyase</keyword>
<dbReference type="GO" id="GO:0016829">
    <property type="term" value="F:lyase activity"/>
    <property type="evidence" value="ECO:0007669"/>
    <property type="project" value="UniProtKB-KW"/>
</dbReference>
<reference evidence="7" key="1">
    <citation type="submission" date="2018-05" db="EMBL/GenBank/DDBJ databases">
        <authorList>
            <person name="Lanie J.A."/>
            <person name="Ng W.-L."/>
            <person name="Kazmierczak K.M."/>
            <person name="Andrzejewski T.M."/>
            <person name="Davidsen T.M."/>
            <person name="Wayne K.J."/>
            <person name="Tettelin H."/>
            <person name="Glass J.I."/>
            <person name="Rusch D."/>
            <person name="Podicherti R."/>
            <person name="Tsui H.-C.T."/>
            <person name="Winkler M.E."/>
        </authorList>
    </citation>
    <scope>NUCLEOTIDE SEQUENCE</scope>
</reference>
<protein>
    <recommendedName>
        <fullName evidence="2">(5-formylfuran-3-yl)methyl phosphate synthase</fullName>
        <ecNumber evidence="2">4.2.3.153</ecNumber>
    </recommendedName>
    <alternativeName>
        <fullName evidence="5">4-(hydroxymethyl)-2-furancarboxaldehyde-phosphate synthase</fullName>
    </alternativeName>
</protein>
<keyword evidence="4" id="KW-0704">Schiff base</keyword>
<accession>A0A382XM15</accession>
<evidence type="ECO:0000256" key="4">
    <source>
        <dbReference type="ARBA" id="ARBA00023270"/>
    </source>
</evidence>
<evidence type="ECO:0000256" key="3">
    <source>
        <dbReference type="ARBA" id="ARBA00023239"/>
    </source>
</evidence>
<dbReference type="InterPro" id="IPR007565">
    <property type="entry name" value="4HFCP_synth"/>
</dbReference>
<dbReference type="EMBL" id="UINC01168459">
    <property type="protein sequence ID" value="SVD71501.1"/>
    <property type="molecule type" value="Genomic_DNA"/>
</dbReference>
<sequence>YAAGAVNATSVKVGFMRTEYNDAVETLLACKEALEGFDTKLVGSLFADNESVYNGLPAENMLKLAVDTECDGFLIDTLTKDGRNLFDFLSEDILREMIIEGKQLGMSTALSGHLKMSDLDELARINPDIVGVRGAVCSKGERDSGVYWEAVAEFRKQVDLRKSGEIDVRSADWLNESDSGTSHQSDIDLSSGWQVIDGTDKTCAGILAALTRQIETDSKSFVEVIIPDVLNSYDVLVWAEKRDHKVLTQRKDKDSGVMRMLIQP</sequence>
<evidence type="ECO:0000256" key="1">
    <source>
        <dbReference type="ARBA" id="ARBA00003810"/>
    </source>
</evidence>
<evidence type="ECO:0000256" key="6">
    <source>
        <dbReference type="ARBA" id="ARBA00047628"/>
    </source>
</evidence>
<organism evidence="7">
    <name type="scientific">marine metagenome</name>
    <dbReference type="NCBI Taxonomy" id="408172"/>
    <lineage>
        <taxon>unclassified sequences</taxon>
        <taxon>metagenomes</taxon>
        <taxon>ecological metagenomes</taxon>
    </lineage>
</organism>
<comment type="catalytic activity">
    <reaction evidence="6">
        <text>2 D-glyceraldehyde 3-phosphate = 4-(hydroxymethyl)-2-furancarboxaldehyde phosphate + phosphate + 2 H2O</text>
        <dbReference type="Rhea" id="RHEA:43536"/>
        <dbReference type="ChEBI" id="CHEBI:15377"/>
        <dbReference type="ChEBI" id="CHEBI:43474"/>
        <dbReference type="ChEBI" id="CHEBI:59776"/>
        <dbReference type="ChEBI" id="CHEBI:83407"/>
        <dbReference type="EC" id="4.2.3.153"/>
    </reaction>
</comment>
<evidence type="ECO:0000256" key="2">
    <source>
        <dbReference type="ARBA" id="ARBA00012553"/>
    </source>
</evidence>
<gene>
    <name evidence="7" type="ORF">METZ01_LOCUS424355</name>
</gene>